<feature type="region of interest" description="Disordered" evidence="10">
    <location>
        <begin position="188"/>
        <end position="219"/>
    </location>
</feature>
<evidence type="ECO:0000256" key="8">
    <source>
        <dbReference type="ARBA" id="ARBA00023273"/>
    </source>
</evidence>
<evidence type="ECO:0000256" key="1">
    <source>
        <dbReference type="ARBA" id="ARBA00004138"/>
    </source>
</evidence>
<evidence type="ECO:0000256" key="5">
    <source>
        <dbReference type="ARBA" id="ARBA00022490"/>
    </source>
</evidence>
<comment type="caution">
    <text evidence="12">The sequence shown here is derived from an EMBL/GenBank/DDBJ whole genome shotgun (WGS) entry which is preliminary data.</text>
</comment>
<dbReference type="Pfam" id="PF11527">
    <property type="entry name" value="ARL2_Bind_BART"/>
    <property type="match status" value="1"/>
</dbReference>
<organism evidence="12 13">
    <name type="scientific">Cloeon dipterum</name>
    <dbReference type="NCBI Taxonomy" id="197152"/>
    <lineage>
        <taxon>Eukaryota</taxon>
        <taxon>Metazoa</taxon>
        <taxon>Ecdysozoa</taxon>
        <taxon>Arthropoda</taxon>
        <taxon>Hexapoda</taxon>
        <taxon>Insecta</taxon>
        <taxon>Pterygota</taxon>
        <taxon>Palaeoptera</taxon>
        <taxon>Ephemeroptera</taxon>
        <taxon>Pisciforma</taxon>
        <taxon>Baetidae</taxon>
        <taxon>Cloeon</taxon>
    </lineage>
</organism>
<comment type="subcellular location">
    <subcellularLocation>
        <location evidence="1">Cell projection</location>
        <location evidence="1">Cilium</location>
    </subcellularLocation>
    <subcellularLocation>
        <location evidence="2">Cytoplasm</location>
    </subcellularLocation>
</comment>
<evidence type="ECO:0000256" key="9">
    <source>
        <dbReference type="ARBA" id="ARBA00031593"/>
    </source>
</evidence>
<dbReference type="OrthoDB" id="272687at2759"/>
<keyword evidence="6" id="KW-0175">Coiled coil</keyword>
<keyword evidence="8" id="KW-0966">Cell projection</keyword>
<dbReference type="InterPro" id="IPR042541">
    <property type="entry name" value="BART_sf"/>
</dbReference>
<evidence type="ECO:0000259" key="11">
    <source>
        <dbReference type="Pfam" id="PF11527"/>
    </source>
</evidence>
<dbReference type="GO" id="GO:0097546">
    <property type="term" value="C:ciliary base"/>
    <property type="evidence" value="ECO:0007669"/>
    <property type="project" value="TreeGrafter"/>
</dbReference>
<name>A0A8S1D796_9INSE</name>
<evidence type="ECO:0000256" key="2">
    <source>
        <dbReference type="ARBA" id="ARBA00004496"/>
    </source>
</evidence>
<dbReference type="PANTHER" id="PTHR21532:SF0">
    <property type="entry name" value="CILIA- AND FLAGELLA-ASSOCIATED PROTEIN 36"/>
    <property type="match status" value="1"/>
</dbReference>
<keyword evidence="7" id="KW-0969">Cilium</keyword>
<keyword evidence="13" id="KW-1185">Reference proteome</keyword>
<accession>A0A8S1D796</accession>
<evidence type="ECO:0000256" key="6">
    <source>
        <dbReference type="ARBA" id="ARBA00023054"/>
    </source>
</evidence>
<feature type="domain" description="BART" evidence="11">
    <location>
        <begin position="12"/>
        <end position="128"/>
    </location>
</feature>
<gene>
    <name evidence="12" type="ORF">CLODIP_2_CD10881</name>
</gene>
<feature type="compositionally biased region" description="Basic and acidic residues" evidence="10">
    <location>
        <begin position="189"/>
        <end position="219"/>
    </location>
</feature>
<protein>
    <recommendedName>
        <fullName evidence="4">Cilia- and flagella-associated protein 36</fullName>
    </recommendedName>
    <alternativeName>
        <fullName evidence="9">Coiled-coil domain-containing protein 104</fullName>
    </alternativeName>
</protein>
<evidence type="ECO:0000256" key="3">
    <source>
        <dbReference type="ARBA" id="ARBA00007460"/>
    </source>
</evidence>
<dbReference type="Gene3D" id="1.20.1520.10">
    <property type="entry name" value="ADP-ribosylation factor-like 2-binding protein, domain"/>
    <property type="match status" value="1"/>
</dbReference>
<dbReference type="AlphaFoldDB" id="A0A8S1D796"/>
<sequence length="291" mass="33039">MSSGKDDPSDGNSWVIDSLIQFLSGPVWNKPIAAFIEKHCAIFDPDGEHDTQDHRQVHVEYRTLVDSLLGGFVEELQITPVQFQDAVSNQNTNTAARFQPGALLEQIWAASDFAAFSHLMGLHNLELQLQALSAIRSQSGAPLPLDYSEDGTLLTGNGEDRLLKHVLRRSMEEAQILERMNKKLNRLSLAEDTRKVEAPTTSKKERKTEAPKKPETLTEEEIRRRKEYLCQQRDKLLLAKGKTRPQEAAEKKKVEIVTEEHEITHQTESEEALQMRRALVNRLKAEIINKK</sequence>
<keyword evidence="5" id="KW-0963">Cytoplasm</keyword>
<dbReference type="InterPro" id="IPR023379">
    <property type="entry name" value="BART_dom"/>
</dbReference>
<evidence type="ECO:0000313" key="13">
    <source>
        <dbReference type="Proteomes" id="UP000494165"/>
    </source>
</evidence>
<evidence type="ECO:0000313" key="12">
    <source>
        <dbReference type="EMBL" id="CAB3376105.1"/>
    </source>
</evidence>
<dbReference type="EMBL" id="CADEPI010000124">
    <property type="protein sequence ID" value="CAB3376105.1"/>
    <property type="molecule type" value="Genomic_DNA"/>
</dbReference>
<evidence type="ECO:0000256" key="4">
    <source>
        <dbReference type="ARBA" id="ARBA00021815"/>
    </source>
</evidence>
<dbReference type="GO" id="GO:0005930">
    <property type="term" value="C:axoneme"/>
    <property type="evidence" value="ECO:0007669"/>
    <property type="project" value="TreeGrafter"/>
</dbReference>
<dbReference type="Proteomes" id="UP000494165">
    <property type="component" value="Unassembled WGS sequence"/>
</dbReference>
<evidence type="ECO:0000256" key="10">
    <source>
        <dbReference type="SAM" id="MobiDB-lite"/>
    </source>
</evidence>
<evidence type="ECO:0000256" key="7">
    <source>
        <dbReference type="ARBA" id="ARBA00023069"/>
    </source>
</evidence>
<dbReference type="PANTHER" id="PTHR21532">
    <property type="entry name" value="PHOSPHODIESTERASE HL"/>
    <property type="match status" value="1"/>
</dbReference>
<comment type="similarity">
    <text evidence="3">Belongs to the CFAP36 family.</text>
</comment>
<dbReference type="InterPro" id="IPR038888">
    <property type="entry name" value="CFAP36"/>
</dbReference>
<reference evidence="12 13" key="1">
    <citation type="submission" date="2020-04" db="EMBL/GenBank/DDBJ databases">
        <authorList>
            <person name="Alioto T."/>
            <person name="Alioto T."/>
            <person name="Gomez Garrido J."/>
        </authorList>
    </citation>
    <scope>NUCLEOTIDE SEQUENCE [LARGE SCALE GENOMIC DNA]</scope>
</reference>
<proteinExistence type="inferred from homology"/>